<evidence type="ECO:0000313" key="11">
    <source>
        <dbReference type="Proteomes" id="UP000192761"/>
    </source>
</evidence>
<keyword evidence="7" id="KW-0472">Membrane</keyword>
<keyword evidence="5 10" id="KW-0418">Kinase</keyword>
<dbReference type="PANTHER" id="PTHR43047">
    <property type="entry name" value="TWO-COMPONENT HISTIDINE PROTEIN KINASE"/>
    <property type="match status" value="1"/>
</dbReference>
<evidence type="ECO:0000256" key="5">
    <source>
        <dbReference type="ARBA" id="ARBA00022777"/>
    </source>
</evidence>
<dbReference type="InterPro" id="IPR003661">
    <property type="entry name" value="HisK_dim/P_dom"/>
</dbReference>
<evidence type="ECO:0000256" key="1">
    <source>
        <dbReference type="ARBA" id="ARBA00000085"/>
    </source>
</evidence>
<feature type="transmembrane region" description="Helical" evidence="7">
    <location>
        <begin position="12"/>
        <end position="33"/>
    </location>
</feature>
<dbReference type="SUPFAM" id="SSF55874">
    <property type="entry name" value="ATPase domain of HSP90 chaperone/DNA topoisomerase II/histidine kinase"/>
    <property type="match status" value="1"/>
</dbReference>
<evidence type="ECO:0000259" key="8">
    <source>
        <dbReference type="PROSITE" id="PS50109"/>
    </source>
</evidence>
<dbReference type="InterPro" id="IPR003594">
    <property type="entry name" value="HATPase_dom"/>
</dbReference>
<proteinExistence type="predicted"/>
<keyword evidence="3 6" id="KW-0597">Phosphoprotein</keyword>
<dbReference type="Proteomes" id="UP000192761">
    <property type="component" value="Unassembled WGS sequence"/>
</dbReference>
<dbReference type="EMBL" id="FWXD01000001">
    <property type="protein sequence ID" value="SMC16001.1"/>
    <property type="molecule type" value="Genomic_DNA"/>
</dbReference>
<evidence type="ECO:0000259" key="9">
    <source>
        <dbReference type="PROSITE" id="PS50110"/>
    </source>
</evidence>
<name>A0A1W1WY13_9NEIS</name>
<dbReference type="InterPro" id="IPR004358">
    <property type="entry name" value="Sig_transdc_His_kin-like_C"/>
</dbReference>
<feature type="transmembrane region" description="Helical" evidence="7">
    <location>
        <begin position="184"/>
        <end position="203"/>
    </location>
</feature>
<dbReference type="Pfam" id="PF00512">
    <property type="entry name" value="HisKA"/>
    <property type="match status" value="1"/>
</dbReference>
<keyword evidence="4" id="KW-0808">Transferase</keyword>
<dbReference type="Gene3D" id="3.40.50.2300">
    <property type="match status" value="1"/>
</dbReference>
<organism evidence="10 11">
    <name type="scientific">Andreprevotia lacus DSM 23236</name>
    <dbReference type="NCBI Taxonomy" id="1121001"/>
    <lineage>
        <taxon>Bacteria</taxon>
        <taxon>Pseudomonadati</taxon>
        <taxon>Pseudomonadota</taxon>
        <taxon>Betaproteobacteria</taxon>
        <taxon>Neisseriales</taxon>
        <taxon>Chitinibacteraceae</taxon>
        <taxon>Andreprevotia</taxon>
    </lineage>
</organism>
<feature type="domain" description="Histidine kinase" evidence="8">
    <location>
        <begin position="235"/>
        <end position="455"/>
    </location>
</feature>
<dbReference type="Gene3D" id="1.10.287.130">
    <property type="match status" value="1"/>
</dbReference>
<keyword evidence="7" id="KW-0812">Transmembrane</keyword>
<dbReference type="OrthoDB" id="8577169at2"/>
<dbReference type="InterPro" id="IPR036890">
    <property type="entry name" value="HATPase_C_sf"/>
</dbReference>
<reference evidence="10 11" key="1">
    <citation type="submission" date="2017-04" db="EMBL/GenBank/DDBJ databases">
        <authorList>
            <person name="Afonso C.L."/>
            <person name="Miller P.J."/>
            <person name="Scott M.A."/>
            <person name="Spackman E."/>
            <person name="Goraichik I."/>
            <person name="Dimitrov K.M."/>
            <person name="Suarez D.L."/>
            <person name="Swayne D.E."/>
        </authorList>
    </citation>
    <scope>NUCLEOTIDE SEQUENCE [LARGE SCALE GENOMIC DNA]</scope>
    <source>
        <strain evidence="10 11">DSM 23236</strain>
    </source>
</reference>
<accession>A0A1W1WY13</accession>
<dbReference type="InterPro" id="IPR036641">
    <property type="entry name" value="HPT_dom_sf"/>
</dbReference>
<gene>
    <name evidence="10" type="ORF">SAMN02745857_00071</name>
</gene>
<dbReference type="CDD" id="cd00156">
    <property type="entry name" value="REC"/>
    <property type="match status" value="1"/>
</dbReference>
<protein>
    <recommendedName>
        <fullName evidence="2">histidine kinase</fullName>
        <ecNumber evidence="2">2.7.13.3</ecNumber>
    </recommendedName>
</protein>
<dbReference type="RefSeq" id="WP_084088558.1">
    <property type="nucleotide sequence ID" value="NZ_FWXD01000001.1"/>
</dbReference>
<dbReference type="CDD" id="cd00082">
    <property type="entry name" value="HisKA"/>
    <property type="match status" value="1"/>
</dbReference>
<dbReference type="InterPro" id="IPR011006">
    <property type="entry name" value="CheY-like_superfamily"/>
</dbReference>
<evidence type="ECO:0000313" key="10">
    <source>
        <dbReference type="EMBL" id="SMC16001.1"/>
    </source>
</evidence>
<sequence length="711" mass="77077">MTASPPLMNPRFLRALLLASILLLVSLGLTVRFEQQQREELARVTAFSNQDELWHSVALSREYLKLREIAALSRFNAAYYLQLRTRYDIFAGRVAAMQNGAFMHQLIDQRAYGEHMGVINRMITDTDARWARYPMTPEEVDHLIGSLDHIQGNLQTIHDLIQHGFADQLDENEKLVTRLGRTRIALAVFQSLLLLGFAGMALFELRRSLQREHLLGEARSAAQAANEAKSRFLANVSHEMRTPLTSVLGYAGQTLKDPSLSATSRHQLGLIRRSAEYLASLLGNVLDVSRIEANRVQLNSERLSLSSLADDLYGLFALQASEKGILLTIAPPPENAPQLQIDGGKLRQILINLIGNAVKFTLQGHVHVAFSLRDAPQGRLQLQTRVSDTGPGIAAGELTQLFSPFEQTASGRAAGGSGLGLAISREFARLMGGDVVCSASSSAGSVFDATVLADAAPDAGPVTTPILAAPQLHGLAVLVLEDQAINRELLAEILRGAHAVVTTVATLHDARQLLTHKAFDAVVLDYNLPDGNGLEFARYLRAQQWRGRLLMLSAALHPGTDALDAAGVDRWLAKPFDSAELIAALAGRAARNNMPAPISPSDLLDMDAAMLRLGCNASRYLAIATRGLNRIEELLRDYAADEAGNRSRLAHSARGVALQIGAMSLAAACGDLEFAPAAAKDAARLDNMDQLLAHTRQALATLTTETRKENA</sequence>
<dbReference type="PROSITE" id="PS50109">
    <property type="entry name" value="HIS_KIN"/>
    <property type="match status" value="1"/>
</dbReference>
<dbReference type="AlphaFoldDB" id="A0A1W1WY13"/>
<dbReference type="InterPro" id="IPR001789">
    <property type="entry name" value="Sig_transdc_resp-reg_receiver"/>
</dbReference>
<dbReference type="PRINTS" id="PR00344">
    <property type="entry name" value="BCTRLSENSOR"/>
</dbReference>
<dbReference type="SMART" id="SM00388">
    <property type="entry name" value="HisKA"/>
    <property type="match status" value="1"/>
</dbReference>
<dbReference type="Pfam" id="PF02518">
    <property type="entry name" value="HATPase_c"/>
    <property type="match status" value="1"/>
</dbReference>
<evidence type="ECO:0000256" key="3">
    <source>
        <dbReference type="ARBA" id="ARBA00022553"/>
    </source>
</evidence>
<feature type="domain" description="Response regulatory" evidence="9">
    <location>
        <begin position="476"/>
        <end position="589"/>
    </location>
</feature>
<evidence type="ECO:0000256" key="7">
    <source>
        <dbReference type="SAM" id="Phobius"/>
    </source>
</evidence>
<dbReference type="GO" id="GO:0000155">
    <property type="term" value="F:phosphorelay sensor kinase activity"/>
    <property type="evidence" value="ECO:0007669"/>
    <property type="project" value="InterPro"/>
</dbReference>
<dbReference type="SMART" id="SM00448">
    <property type="entry name" value="REC"/>
    <property type="match status" value="1"/>
</dbReference>
<dbReference type="EC" id="2.7.13.3" evidence="2"/>
<keyword evidence="7" id="KW-1133">Transmembrane helix</keyword>
<dbReference type="InterPro" id="IPR005467">
    <property type="entry name" value="His_kinase_dom"/>
</dbReference>
<dbReference type="SUPFAM" id="SSF52172">
    <property type="entry name" value="CheY-like"/>
    <property type="match status" value="1"/>
</dbReference>
<comment type="catalytic activity">
    <reaction evidence="1">
        <text>ATP + protein L-histidine = ADP + protein N-phospho-L-histidine.</text>
        <dbReference type="EC" id="2.7.13.3"/>
    </reaction>
</comment>
<dbReference type="Pfam" id="PF00072">
    <property type="entry name" value="Response_reg"/>
    <property type="match status" value="1"/>
</dbReference>
<dbReference type="Gene3D" id="3.30.565.10">
    <property type="entry name" value="Histidine kinase-like ATPase, C-terminal domain"/>
    <property type="match status" value="1"/>
</dbReference>
<dbReference type="STRING" id="1121001.SAMN02745857_00071"/>
<evidence type="ECO:0000256" key="2">
    <source>
        <dbReference type="ARBA" id="ARBA00012438"/>
    </source>
</evidence>
<keyword evidence="11" id="KW-1185">Reference proteome</keyword>
<dbReference type="PROSITE" id="PS50110">
    <property type="entry name" value="RESPONSE_REGULATORY"/>
    <property type="match status" value="1"/>
</dbReference>
<dbReference type="Gene3D" id="1.20.120.160">
    <property type="entry name" value="HPT domain"/>
    <property type="match status" value="1"/>
</dbReference>
<dbReference type="PANTHER" id="PTHR43047:SF64">
    <property type="entry name" value="HISTIDINE KINASE CONTAINING CHEY-HOMOLOGOUS RECEIVER DOMAIN AND PAS DOMAIN-RELATED"/>
    <property type="match status" value="1"/>
</dbReference>
<evidence type="ECO:0000256" key="6">
    <source>
        <dbReference type="PROSITE-ProRule" id="PRU00169"/>
    </source>
</evidence>
<evidence type="ECO:0000256" key="4">
    <source>
        <dbReference type="ARBA" id="ARBA00022679"/>
    </source>
</evidence>
<dbReference type="SMART" id="SM00387">
    <property type="entry name" value="HATPase_c"/>
    <property type="match status" value="1"/>
</dbReference>
<dbReference type="SUPFAM" id="SSF47226">
    <property type="entry name" value="Histidine-containing phosphotransfer domain, HPT domain"/>
    <property type="match status" value="1"/>
</dbReference>
<dbReference type="InterPro" id="IPR036097">
    <property type="entry name" value="HisK_dim/P_sf"/>
</dbReference>
<dbReference type="CDD" id="cd16922">
    <property type="entry name" value="HATPase_EvgS-ArcB-TorS-like"/>
    <property type="match status" value="1"/>
</dbReference>
<dbReference type="SUPFAM" id="SSF47384">
    <property type="entry name" value="Homodimeric domain of signal transducing histidine kinase"/>
    <property type="match status" value="1"/>
</dbReference>
<feature type="modified residue" description="4-aspartylphosphate" evidence="6">
    <location>
        <position position="525"/>
    </location>
</feature>